<protein>
    <submittedName>
        <fullName evidence="2">Uncharacterized protein</fullName>
    </submittedName>
</protein>
<proteinExistence type="predicted"/>
<feature type="compositionally biased region" description="Low complexity" evidence="1">
    <location>
        <begin position="35"/>
        <end position="48"/>
    </location>
</feature>
<dbReference type="InParanoid" id="A0A0D0D7S0"/>
<feature type="region of interest" description="Disordered" evidence="1">
    <location>
        <begin position="28"/>
        <end position="53"/>
    </location>
</feature>
<feature type="region of interest" description="Disordered" evidence="1">
    <location>
        <begin position="73"/>
        <end position="98"/>
    </location>
</feature>
<dbReference type="EMBL" id="KN830173">
    <property type="protein sequence ID" value="KIK73035.1"/>
    <property type="molecule type" value="Genomic_DNA"/>
</dbReference>
<reference evidence="3" key="2">
    <citation type="submission" date="2015-01" db="EMBL/GenBank/DDBJ databases">
        <title>Evolutionary Origins and Diversification of the Mycorrhizal Mutualists.</title>
        <authorList>
            <consortium name="DOE Joint Genome Institute"/>
            <consortium name="Mycorrhizal Genomics Consortium"/>
            <person name="Kohler A."/>
            <person name="Kuo A."/>
            <person name="Nagy L.G."/>
            <person name="Floudas D."/>
            <person name="Copeland A."/>
            <person name="Barry K.W."/>
            <person name="Cichocki N."/>
            <person name="Veneault-Fourrey C."/>
            <person name="LaButti K."/>
            <person name="Lindquist E.A."/>
            <person name="Lipzen A."/>
            <person name="Lundell T."/>
            <person name="Morin E."/>
            <person name="Murat C."/>
            <person name="Riley R."/>
            <person name="Ohm R."/>
            <person name="Sun H."/>
            <person name="Tunlid A."/>
            <person name="Henrissat B."/>
            <person name="Grigoriev I.V."/>
            <person name="Hibbett D.S."/>
            <person name="Martin F."/>
        </authorList>
    </citation>
    <scope>NUCLEOTIDE SEQUENCE [LARGE SCALE GENOMIC DNA]</scope>
    <source>
        <strain evidence="3">Ve08.2h10</strain>
    </source>
</reference>
<sequence length="146" mass="15803">MLKVDMHTKLERELSIDMCTLEQELMGANGGENVDTGAGADTQAAGTAPRSPVLPSGGIDANFLNINTNTNTAADADAKGIPDTEESSNNLNDLDDNDSGFGLNGKPLQFNGTKFWNYIDYMLNLMRNTAHKDSISKQEYEGEVAW</sequence>
<organism evidence="2 3">
    <name type="scientific">Paxillus rubicundulus Ve08.2h10</name>
    <dbReference type="NCBI Taxonomy" id="930991"/>
    <lineage>
        <taxon>Eukaryota</taxon>
        <taxon>Fungi</taxon>
        <taxon>Dikarya</taxon>
        <taxon>Basidiomycota</taxon>
        <taxon>Agaricomycotina</taxon>
        <taxon>Agaricomycetes</taxon>
        <taxon>Agaricomycetidae</taxon>
        <taxon>Boletales</taxon>
        <taxon>Paxilineae</taxon>
        <taxon>Paxillaceae</taxon>
        <taxon>Paxillus</taxon>
    </lineage>
</organism>
<evidence type="ECO:0000256" key="1">
    <source>
        <dbReference type="SAM" id="MobiDB-lite"/>
    </source>
</evidence>
<dbReference type="AlphaFoldDB" id="A0A0D0D7S0"/>
<name>A0A0D0D7S0_9AGAM</name>
<evidence type="ECO:0000313" key="2">
    <source>
        <dbReference type="EMBL" id="KIK73035.1"/>
    </source>
</evidence>
<keyword evidence="3" id="KW-1185">Reference proteome</keyword>
<accession>A0A0D0D7S0</accession>
<dbReference type="HOGENOM" id="CLU_148819_0_0_1"/>
<dbReference type="OrthoDB" id="2684683at2759"/>
<dbReference type="Proteomes" id="UP000054538">
    <property type="component" value="Unassembled WGS sequence"/>
</dbReference>
<gene>
    <name evidence="2" type="ORF">PAXRUDRAFT_21302</name>
</gene>
<reference evidence="2 3" key="1">
    <citation type="submission" date="2014-04" db="EMBL/GenBank/DDBJ databases">
        <authorList>
            <consortium name="DOE Joint Genome Institute"/>
            <person name="Kuo A."/>
            <person name="Kohler A."/>
            <person name="Jargeat P."/>
            <person name="Nagy L.G."/>
            <person name="Floudas D."/>
            <person name="Copeland A."/>
            <person name="Barry K.W."/>
            <person name="Cichocki N."/>
            <person name="Veneault-Fourrey C."/>
            <person name="LaButti K."/>
            <person name="Lindquist E.A."/>
            <person name="Lipzen A."/>
            <person name="Lundell T."/>
            <person name="Morin E."/>
            <person name="Murat C."/>
            <person name="Sun H."/>
            <person name="Tunlid A."/>
            <person name="Henrissat B."/>
            <person name="Grigoriev I.V."/>
            <person name="Hibbett D.S."/>
            <person name="Martin F."/>
            <person name="Nordberg H.P."/>
            <person name="Cantor M.N."/>
            <person name="Hua S.X."/>
        </authorList>
    </citation>
    <scope>NUCLEOTIDE SEQUENCE [LARGE SCALE GENOMIC DNA]</scope>
    <source>
        <strain evidence="2 3">Ve08.2h10</strain>
    </source>
</reference>
<evidence type="ECO:0000313" key="3">
    <source>
        <dbReference type="Proteomes" id="UP000054538"/>
    </source>
</evidence>